<evidence type="ECO:0000259" key="12">
    <source>
        <dbReference type="PROSITE" id="PS50853"/>
    </source>
</evidence>
<dbReference type="Pfam" id="PF13517">
    <property type="entry name" value="FG-GAP_3"/>
    <property type="match status" value="5"/>
</dbReference>
<protein>
    <recommendedName>
        <fullName evidence="12">Fibronectin type-III domain-containing protein</fullName>
    </recommendedName>
</protein>
<dbReference type="SUPFAM" id="SSF49265">
    <property type="entry name" value="Fibronectin type III"/>
    <property type="match status" value="1"/>
</dbReference>
<dbReference type="InterPro" id="IPR000209">
    <property type="entry name" value="Peptidase_S8/S53_dom"/>
</dbReference>
<dbReference type="InterPro" id="IPR022398">
    <property type="entry name" value="Peptidase_S8_His-AS"/>
</dbReference>
<organism evidence="13 14">
    <name type="scientific">Dactylosporangium matsuzakiense</name>
    <dbReference type="NCBI Taxonomy" id="53360"/>
    <lineage>
        <taxon>Bacteria</taxon>
        <taxon>Bacillati</taxon>
        <taxon>Actinomycetota</taxon>
        <taxon>Actinomycetes</taxon>
        <taxon>Micromonosporales</taxon>
        <taxon>Micromonosporaceae</taxon>
        <taxon>Dactylosporangium</taxon>
    </lineage>
</organism>
<feature type="active site" description="Charge relay system" evidence="8">
    <location>
        <position position="358"/>
    </location>
</feature>
<dbReference type="InterPro" id="IPR023828">
    <property type="entry name" value="Peptidase_S8_Ser-AS"/>
</dbReference>
<dbReference type="PROSITE" id="PS00136">
    <property type="entry name" value="SUBTILASE_ASP"/>
    <property type="match status" value="1"/>
</dbReference>
<evidence type="ECO:0000256" key="6">
    <source>
        <dbReference type="ARBA" id="ARBA00023295"/>
    </source>
</evidence>
<sequence>MLLRRTVAVACVLGAAALNPLGSPASAAPPAEHKLATKDFPRPGREDLAYDPHAVLVQFKPGTTAESSDRAVKSRNAQVSGTVAGARFVKVTTAGAATDLLRDLSRDPAVASASLDYRRRASTTPNDPGYTEGAQDYLNTVRLPQAWDRTTGSADQIIAIVDSGVDGQHPDLTGRVLAGYNAITGTTIAAGANSDDYGHGTMVAGIAAARTDNLEGVAGVAWNSRILPVKVLNASGEGYDSSIAAGIVWAADHGAKVVNLSLGGPGDSAVVHDAVIYATNKGALVVASAGNDGDAGNATNYPAAFPEVLAVAATDGAGKVTDFSTHGDWVDVAAPGFDIVSTGLPDGGVEYYIGAGTSFAAPIVSGVAALMRSTNPALTPAQLMATIKGTARDAGPRGLDPYYGAGVLDAYAAVGGPWAPQFPPPDPGTDEPNDVPARATPFADSIAGTIGAEGDVDWYRYDSISRRKASVRVTPAAFDASLPQHLDPVLEVYDQDLRLIGTAFDPDPAVETQVDFEIGAGPYYLAVRNHNGAADARPYTLAVTLGADAQFGPAQTVSPGSRAQSVTIGDVTGDGRDDVILATNAWSGSANNYKLFVYPQNTDGTLGAPAMYPTQLEYISTAPIAVLDANGDGRKDVALGTVPGVELFTQTATGALTDSGLVPGTGGVQFLTAADMDGDGDTDLVASFGLGVQLLTREPAGTFTASTVTPDAGLTEDIAVGDVDGDGRPDVVGFGHTAINVYHHTATRWIRTDHNAVQADQEHIAGVAVADVTGDGRADVIAGVGAAVEVFAQTAAGGLAVPAVHRSVSGAGRVEAADFNGDGRADVMVRAGGGFGVLHQKADGSLGPIALTSGVNSDGSGPNDTAVGDIDGDSRIDVAIAAGTYGLGVIRSAAPGPAASGEQAYVRSTGVADFATGVALDVRPTVTFARAVDASTVRLVHGVTGQAVAATVAFDARTSTVTVTPAAALQDNTAYRLVVDGAGFSSTFRTVDTDPAAVTNLQANGASAAISWTAPAITDLDQVIVRAAAGSAAPSSVTAGIGLYAGSGTGFTAANLTPGTAYTVRAFTKDRSGKVTAGPSVSLTVSAYKLRVDFNGDGNTDVAGIDANSDIKLYKGDGTGKLAGNDGYMWPAGGLWNGFRHIVAADFNGDGRVDIAGIDANNDIKLYTGDGAGKLVGSGSYMWPTGGLWGGFKKIVAGDFNGDGKVDIAGIDANSDLKYYTGDGTGKLVGTGSAMWVSGGLWAGFRHMEAADFNNDGKTDIAGIDANNDIKVYFGDGAGHLNGIEQPMWPTGGLWAGFRYIVAGDFNNDGKADIAGIDANSDIRYYTGDGTGKLVGAGNAMWPTGGLWAGFKQLT</sequence>
<feature type="active site" description="Charge relay system" evidence="8">
    <location>
        <position position="162"/>
    </location>
</feature>
<dbReference type="PANTHER" id="PTHR43806">
    <property type="entry name" value="PEPTIDASE S8"/>
    <property type="match status" value="1"/>
</dbReference>
<proteinExistence type="inferred from homology"/>
<dbReference type="GO" id="GO:0004252">
    <property type="term" value="F:serine-type endopeptidase activity"/>
    <property type="evidence" value="ECO:0007669"/>
    <property type="project" value="UniProtKB-UniRule"/>
</dbReference>
<dbReference type="Proteomes" id="UP001143480">
    <property type="component" value="Unassembled WGS sequence"/>
</dbReference>
<keyword evidence="14" id="KW-1185">Reference proteome</keyword>
<dbReference type="RefSeq" id="WP_261961756.1">
    <property type="nucleotide sequence ID" value="NZ_BAAAXA010000001.1"/>
</dbReference>
<dbReference type="InterPro" id="IPR013517">
    <property type="entry name" value="FG-GAP"/>
</dbReference>
<evidence type="ECO:0000256" key="11">
    <source>
        <dbReference type="SAM" id="SignalP"/>
    </source>
</evidence>
<evidence type="ECO:0000256" key="10">
    <source>
        <dbReference type="SAM" id="MobiDB-lite"/>
    </source>
</evidence>
<dbReference type="PROSITE" id="PS50853">
    <property type="entry name" value="FN3"/>
    <property type="match status" value="1"/>
</dbReference>
<evidence type="ECO:0000313" key="14">
    <source>
        <dbReference type="Proteomes" id="UP001143480"/>
    </source>
</evidence>
<comment type="caution">
    <text evidence="13">The sequence shown here is derived from an EMBL/GenBank/DDBJ whole genome shotgun (WGS) entry which is preliminary data.</text>
</comment>
<dbReference type="InterPro" id="IPR003961">
    <property type="entry name" value="FN3_dom"/>
</dbReference>
<dbReference type="Pfam" id="PF13205">
    <property type="entry name" value="Big_5"/>
    <property type="match status" value="1"/>
</dbReference>
<dbReference type="PROSITE" id="PS00138">
    <property type="entry name" value="SUBTILASE_SER"/>
    <property type="match status" value="1"/>
</dbReference>
<evidence type="ECO:0000256" key="8">
    <source>
        <dbReference type="PROSITE-ProRule" id="PRU01240"/>
    </source>
</evidence>
<dbReference type="PROSITE" id="PS51892">
    <property type="entry name" value="SUBTILASE"/>
    <property type="match status" value="1"/>
</dbReference>
<evidence type="ECO:0000256" key="1">
    <source>
        <dbReference type="ARBA" id="ARBA00011073"/>
    </source>
</evidence>
<dbReference type="SUPFAM" id="SSF52743">
    <property type="entry name" value="Subtilisin-like"/>
    <property type="match status" value="1"/>
</dbReference>
<dbReference type="Pfam" id="PF00082">
    <property type="entry name" value="Peptidase_S8"/>
    <property type="match status" value="1"/>
</dbReference>
<keyword evidence="2 8" id="KW-0645">Protease</keyword>
<dbReference type="InterPro" id="IPR028994">
    <property type="entry name" value="Integrin_alpha_N"/>
</dbReference>
<evidence type="ECO:0000256" key="2">
    <source>
        <dbReference type="ARBA" id="ARBA00022670"/>
    </source>
</evidence>
<keyword evidence="6" id="KW-0326">Glycosidase</keyword>
<dbReference type="EMBL" id="BSFP01000177">
    <property type="protein sequence ID" value="GLL08697.1"/>
    <property type="molecule type" value="Genomic_DNA"/>
</dbReference>
<name>A0A9W6NTX7_9ACTN</name>
<dbReference type="Gene3D" id="2.40.128.340">
    <property type="match status" value="1"/>
</dbReference>
<dbReference type="PANTHER" id="PTHR43806:SF11">
    <property type="entry name" value="CEREVISIN-RELATED"/>
    <property type="match status" value="1"/>
</dbReference>
<feature type="compositionally biased region" description="Basic and acidic residues" evidence="10">
    <location>
        <begin position="31"/>
        <end position="46"/>
    </location>
</feature>
<keyword evidence="7" id="KW-0624">Polysaccharide degradation</keyword>
<dbReference type="InterPro" id="IPR032812">
    <property type="entry name" value="SbsA_Ig"/>
</dbReference>
<accession>A0A9W6NTX7</accession>
<evidence type="ECO:0000256" key="3">
    <source>
        <dbReference type="ARBA" id="ARBA00022729"/>
    </source>
</evidence>
<dbReference type="Gene3D" id="2.60.120.380">
    <property type="match status" value="1"/>
</dbReference>
<dbReference type="Gene3D" id="2.130.10.130">
    <property type="entry name" value="Integrin alpha, N-terminal"/>
    <property type="match status" value="2"/>
</dbReference>
<feature type="domain" description="Fibronectin type-III" evidence="12">
    <location>
        <begin position="994"/>
        <end position="1090"/>
    </location>
</feature>
<dbReference type="InterPro" id="IPR036116">
    <property type="entry name" value="FN3_sf"/>
</dbReference>
<keyword evidence="3 11" id="KW-0732">Signal</keyword>
<reference evidence="13" key="2">
    <citation type="submission" date="2023-01" db="EMBL/GenBank/DDBJ databases">
        <authorList>
            <person name="Sun Q."/>
            <person name="Evtushenko L."/>
        </authorList>
    </citation>
    <scope>NUCLEOTIDE SEQUENCE</scope>
    <source>
        <strain evidence="13">VKM Ac-1321</strain>
    </source>
</reference>
<dbReference type="Gene3D" id="3.40.50.200">
    <property type="entry name" value="Peptidase S8/S53 domain"/>
    <property type="match status" value="1"/>
</dbReference>
<gene>
    <name evidence="13" type="ORF">GCM10017581_104660</name>
</gene>
<dbReference type="PROSITE" id="PS00137">
    <property type="entry name" value="SUBTILASE_HIS"/>
    <property type="match status" value="1"/>
</dbReference>
<dbReference type="GO" id="GO:0006508">
    <property type="term" value="P:proteolysis"/>
    <property type="evidence" value="ECO:0007669"/>
    <property type="project" value="UniProtKB-KW"/>
</dbReference>
<dbReference type="SUPFAM" id="SSF69318">
    <property type="entry name" value="Integrin alpha N-terminal domain"/>
    <property type="match status" value="3"/>
</dbReference>
<evidence type="ECO:0000256" key="5">
    <source>
        <dbReference type="ARBA" id="ARBA00022825"/>
    </source>
</evidence>
<feature type="signal peptide" evidence="11">
    <location>
        <begin position="1"/>
        <end position="27"/>
    </location>
</feature>
<keyword evidence="4 8" id="KW-0378">Hydrolase</keyword>
<keyword evidence="5 8" id="KW-0720">Serine protease</keyword>
<evidence type="ECO:0000256" key="4">
    <source>
        <dbReference type="ARBA" id="ARBA00022801"/>
    </source>
</evidence>
<feature type="active site" description="Charge relay system" evidence="8">
    <location>
        <position position="199"/>
    </location>
</feature>
<evidence type="ECO:0000256" key="7">
    <source>
        <dbReference type="ARBA" id="ARBA00023326"/>
    </source>
</evidence>
<evidence type="ECO:0000256" key="9">
    <source>
        <dbReference type="RuleBase" id="RU003355"/>
    </source>
</evidence>
<feature type="region of interest" description="Disordered" evidence="10">
    <location>
        <begin position="22"/>
        <end position="46"/>
    </location>
</feature>
<dbReference type="InterPro" id="IPR015500">
    <property type="entry name" value="Peptidase_S8_subtilisin-rel"/>
</dbReference>
<dbReference type="GO" id="GO:0016798">
    <property type="term" value="F:hydrolase activity, acting on glycosyl bonds"/>
    <property type="evidence" value="ECO:0007669"/>
    <property type="project" value="UniProtKB-KW"/>
</dbReference>
<dbReference type="InterPro" id="IPR013783">
    <property type="entry name" value="Ig-like_fold"/>
</dbReference>
<reference evidence="13" key="1">
    <citation type="journal article" date="2014" name="Int. J. Syst. Evol. Microbiol.">
        <title>Complete genome sequence of Corynebacterium casei LMG S-19264T (=DSM 44701T), isolated from a smear-ripened cheese.</title>
        <authorList>
            <consortium name="US DOE Joint Genome Institute (JGI-PGF)"/>
            <person name="Walter F."/>
            <person name="Albersmeier A."/>
            <person name="Kalinowski J."/>
            <person name="Ruckert C."/>
        </authorList>
    </citation>
    <scope>NUCLEOTIDE SEQUENCE</scope>
    <source>
        <strain evidence="13">VKM Ac-1321</strain>
    </source>
</reference>
<dbReference type="InterPro" id="IPR036852">
    <property type="entry name" value="Peptidase_S8/S53_dom_sf"/>
</dbReference>
<dbReference type="PRINTS" id="PR00723">
    <property type="entry name" value="SUBTILISIN"/>
</dbReference>
<dbReference type="InterPro" id="IPR023827">
    <property type="entry name" value="Peptidase_S8_Asp-AS"/>
</dbReference>
<comment type="similarity">
    <text evidence="1 8 9">Belongs to the peptidase S8 family.</text>
</comment>
<dbReference type="Gene3D" id="2.60.40.10">
    <property type="entry name" value="Immunoglobulins"/>
    <property type="match status" value="1"/>
</dbReference>
<keyword evidence="7" id="KW-0119">Carbohydrate metabolism</keyword>
<dbReference type="GO" id="GO:0000272">
    <property type="term" value="P:polysaccharide catabolic process"/>
    <property type="evidence" value="ECO:0007669"/>
    <property type="project" value="UniProtKB-KW"/>
</dbReference>
<dbReference type="InterPro" id="IPR050131">
    <property type="entry name" value="Peptidase_S8_subtilisin-like"/>
</dbReference>
<feature type="chain" id="PRO_5040888901" description="Fibronectin type-III domain-containing protein" evidence="11">
    <location>
        <begin position="28"/>
        <end position="1355"/>
    </location>
</feature>
<evidence type="ECO:0000313" key="13">
    <source>
        <dbReference type="EMBL" id="GLL08697.1"/>
    </source>
</evidence>